<reference evidence="1" key="1">
    <citation type="journal article" date="2021" name="Proc. Natl. Acad. Sci. U.S.A.">
        <title>A Catalog of Tens of Thousands of Viruses from Human Metagenomes Reveals Hidden Associations with Chronic Diseases.</title>
        <authorList>
            <person name="Tisza M.J."/>
            <person name="Buck C.B."/>
        </authorList>
    </citation>
    <scope>NUCLEOTIDE SEQUENCE</scope>
    <source>
        <strain evidence="1">Ctrcb4</strain>
    </source>
</reference>
<dbReference type="EMBL" id="BK059132">
    <property type="protein sequence ID" value="DAE33245.1"/>
    <property type="molecule type" value="Genomic_DNA"/>
</dbReference>
<accession>A0A8S5RQ87</accession>
<name>A0A8S5RQ87_9VIRU</name>
<sequence>MDMNENLNKEGNSYLFYTPGQLVTLKHKELNSPIMLIQEKVTRQFKQGDQMYNIFKGMKCI</sequence>
<proteinExistence type="predicted"/>
<organism evidence="1">
    <name type="scientific">virus sp. ctrcb4</name>
    <dbReference type="NCBI Taxonomy" id="2825824"/>
    <lineage>
        <taxon>Viruses</taxon>
    </lineage>
</organism>
<protein>
    <submittedName>
        <fullName evidence="1">Uncharacterized protein</fullName>
    </submittedName>
</protein>
<evidence type="ECO:0000313" key="1">
    <source>
        <dbReference type="EMBL" id="DAE33245.1"/>
    </source>
</evidence>